<reference evidence="7" key="1">
    <citation type="submission" date="2013-04" db="UniProtKB">
        <authorList>
            <consortium name="EnsemblPlants"/>
        </authorList>
    </citation>
    <scope>IDENTIFICATION</scope>
</reference>
<dbReference type="Pfam" id="PF10551">
    <property type="entry name" value="MULE"/>
    <property type="match status" value="1"/>
</dbReference>
<dbReference type="STRING" id="4533.J3LIH1"/>
<dbReference type="GO" id="GO:0008270">
    <property type="term" value="F:zinc ion binding"/>
    <property type="evidence" value="ECO:0007669"/>
    <property type="project" value="UniProtKB-KW"/>
</dbReference>
<keyword evidence="3" id="KW-0862">Zinc</keyword>
<dbReference type="HOGENOM" id="CLU_008459_7_2_1"/>
<name>J3LIH1_ORYBR</name>
<organism evidence="7">
    <name type="scientific">Oryza brachyantha</name>
    <name type="common">malo sina</name>
    <dbReference type="NCBI Taxonomy" id="4533"/>
    <lineage>
        <taxon>Eukaryota</taxon>
        <taxon>Viridiplantae</taxon>
        <taxon>Streptophyta</taxon>
        <taxon>Embryophyta</taxon>
        <taxon>Tracheophyta</taxon>
        <taxon>Spermatophyta</taxon>
        <taxon>Magnoliopsida</taxon>
        <taxon>Liliopsida</taxon>
        <taxon>Poales</taxon>
        <taxon>Poaceae</taxon>
        <taxon>BOP clade</taxon>
        <taxon>Oryzoideae</taxon>
        <taxon>Oryzeae</taxon>
        <taxon>Oryzinae</taxon>
        <taxon>Oryza</taxon>
    </lineage>
</organism>
<proteinExistence type="predicted"/>
<keyword evidence="1" id="KW-0479">Metal-binding</keyword>
<dbReference type="SMART" id="SM00575">
    <property type="entry name" value="ZnF_PMZ"/>
    <property type="match status" value="1"/>
</dbReference>
<dbReference type="PANTHER" id="PTHR47718">
    <property type="entry name" value="OS01G0519700 PROTEIN"/>
    <property type="match status" value="1"/>
</dbReference>
<dbReference type="Proteomes" id="UP000006038">
    <property type="component" value="Unassembled WGS sequence"/>
</dbReference>
<dbReference type="InterPro" id="IPR018289">
    <property type="entry name" value="MULE_transposase_dom"/>
</dbReference>
<keyword evidence="8" id="KW-1185">Reference proteome</keyword>
<protein>
    <recommendedName>
        <fullName evidence="6">SWIM-type domain-containing protein</fullName>
    </recommendedName>
</protein>
<dbReference type="InterPro" id="IPR007527">
    <property type="entry name" value="Znf_SWIM"/>
</dbReference>
<evidence type="ECO:0000256" key="4">
    <source>
        <dbReference type="PROSITE-ProRule" id="PRU00325"/>
    </source>
</evidence>
<evidence type="ECO:0000256" key="1">
    <source>
        <dbReference type="ARBA" id="ARBA00022723"/>
    </source>
</evidence>
<dbReference type="PROSITE" id="PS50966">
    <property type="entry name" value="ZF_SWIM"/>
    <property type="match status" value="1"/>
</dbReference>
<dbReference type="InterPro" id="IPR006564">
    <property type="entry name" value="Znf_PMZ"/>
</dbReference>
<dbReference type="Pfam" id="PF04434">
    <property type="entry name" value="SWIM"/>
    <property type="match status" value="1"/>
</dbReference>
<evidence type="ECO:0000313" key="8">
    <source>
        <dbReference type="Proteomes" id="UP000006038"/>
    </source>
</evidence>
<dbReference type="OMA" id="HENEFFQ"/>
<keyword evidence="2 4" id="KW-0863">Zinc-finger</keyword>
<accession>J3LIH1</accession>
<dbReference type="GeneID" id="102722352"/>
<feature type="domain" description="SWIM-type" evidence="6">
    <location>
        <begin position="581"/>
        <end position="617"/>
    </location>
</feature>
<dbReference type="Gramene" id="OB02G44380.1">
    <property type="protein sequence ID" value="OB02G44380.1"/>
    <property type="gene ID" value="OB02G44380"/>
</dbReference>
<dbReference type="Pfam" id="PF03101">
    <property type="entry name" value="FAR1"/>
    <property type="match status" value="1"/>
</dbReference>
<dbReference type="OrthoDB" id="645077at2759"/>
<evidence type="ECO:0000256" key="5">
    <source>
        <dbReference type="SAM" id="MobiDB-lite"/>
    </source>
</evidence>
<gene>
    <name evidence="7" type="primary">LOC102722352</name>
</gene>
<evidence type="ECO:0000256" key="3">
    <source>
        <dbReference type="ARBA" id="ARBA00022833"/>
    </source>
</evidence>
<evidence type="ECO:0000259" key="6">
    <source>
        <dbReference type="PROSITE" id="PS50966"/>
    </source>
</evidence>
<feature type="region of interest" description="Disordered" evidence="5">
    <location>
        <begin position="713"/>
        <end position="732"/>
    </location>
</feature>
<evidence type="ECO:0000256" key="2">
    <source>
        <dbReference type="ARBA" id="ARBA00022771"/>
    </source>
</evidence>
<dbReference type="eggNOG" id="ENOG502QR4C">
    <property type="taxonomic scope" value="Eukaryota"/>
</dbReference>
<dbReference type="InterPro" id="IPR004330">
    <property type="entry name" value="FAR1_DNA_bnd_dom"/>
</dbReference>
<dbReference type="RefSeq" id="XP_040376590.1">
    <property type="nucleotide sequence ID" value="XM_040520656.1"/>
</dbReference>
<sequence>MASFDGYISAPTFEDGPRVPWQLDSTDPYVENLDELLVGCMTPHEIEDSIEIIADEVAHGDKSQPYVGMEFSTPEEAYTFYNDYAYRVGFSVRKSSKTKNRDGVSSVRFVCNKEGFSDSQKKKKKPIGSVNDQRTPEKEKGMTRTGCKASCRIRLYKSGVWRISVFEENHNHVVIKSPSKKRNLRSHKCLSEEDKKIIRNLSAQNMKPSQILEYLAVQYGGKQNIRFKKKDVSNEVSAENRSLLGVDVDTTLCYFQKKKEKDPEFFYAIDLDENGAVKNIFWVDGRGRRSYQEFGDVVTFDTTYQTNIYSMPLAPFLGVSHHRHTISFGWALLRLEDAPNFCWLFKTWLEAMYGKHPSAIITDQDPAMKKAIVLIFPKTKHRCCQWHVMRKARDHLGLLYSQMEGFKEELQAVINRSLTVVAFERDWEAMLVKFKLTDNSHLKLMFSTRTQWVPAYFRDTFFANMSTTQRSESMNAILKLWVDSHKSIYQFVKQIEKLTDGIWQRESDEDLKSMNEQPHLYSPYQMEIEARMVYTRNVFSVFKDIVRESFLGFVTEIIKDKLYHVRISFNPQFRNFKPESYEIEVDIETSRVSCTCKGFEVEGLICPHSIKVMHHIGMAHLPAHYILTRWTKGANANSKKHLSERSMDTGQTIELQALRFATIKSSLMEMGKVGALSVETFNCLKQIIIDGMAKLMTMEDAKLMSMGQTIVTVDPPEDGTKEVSSKPLYIDPPDAQCKGKRKKLTRFQPPADKKERKMRTCSICNAKKRPQC</sequence>
<dbReference type="AlphaFoldDB" id="J3LIH1"/>
<feature type="region of interest" description="Disordered" evidence="5">
    <location>
        <begin position="118"/>
        <end position="143"/>
    </location>
</feature>
<dbReference type="KEGG" id="obr:102722352"/>
<evidence type="ECO:0000313" key="7">
    <source>
        <dbReference type="EnsemblPlants" id="OB02G44380.1"/>
    </source>
</evidence>
<dbReference type="EnsemblPlants" id="OB02G44380.1">
    <property type="protein sequence ID" value="OB02G44380.1"/>
    <property type="gene ID" value="OB02G44380"/>
</dbReference>